<protein>
    <submittedName>
        <fullName evidence="1">Uncharacterized protein</fullName>
    </submittedName>
</protein>
<organism evidence="1">
    <name type="scientific">marine sediment metagenome</name>
    <dbReference type="NCBI Taxonomy" id="412755"/>
    <lineage>
        <taxon>unclassified sequences</taxon>
        <taxon>metagenomes</taxon>
        <taxon>ecological metagenomes</taxon>
    </lineage>
</organism>
<dbReference type="AlphaFoldDB" id="A0A0F9K0K2"/>
<name>A0A0F9K0K2_9ZZZZ</name>
<dbReference type="EMBL" id="LAZR01010206">
    <property type="protein sequence ID" value="KKM68231.1"/>
    <property type="molecule type" value="Genomic_DNA"/>
</dbReference>
<sequence length="78" mass="9189">MPTRGMRKGMSRSGMKNREIINAFQTFENKYFLIPLNPQTKNPMFSQGLHCTEEEYLEIWREPKGSWIVYQQEGIFAG</sequence>
<comment type="caution">
    <text evidence="1">The sequence shown here is derived from an EMBL/GenBank/DDBJ whole genome shotgun (WGS) entry which is preliminary data.</text>
</comment>
<accession>A0A0F9K0K2</accession>
<gene>
    <name evidence="1" type="ORF">LCGC14_1462880</name>
</gene>
<reference evidence="1" key="1">
    <citation type="journal article" date="2015" name="Nature">
        <title>Complex archaea that bridge the gap between prokaryotes and eukaryotes.</title>
        <authorList>
            <person name="Spang A."/>
            <person name="Saw J.H."/>
            <person name="Jorgensen S.L."/>
            <person name="Zaremba-Niedzwiedzka K."/>
            <person name="Martijn J."/>
            <person name="Lind A.E."/>
            <person name="van Eijk R."/>
            <person name="Schleper C."/>
            <person name="Guy L."/>
            <person name="Ettema T.J."/>
        </authorList>
    </citation>
    <scope>NUCLEOTIDE SEQUENCE</scope>
</reference>
<evidence type="ECO:0000313" key="1">
    <source>
        <dbReference type="EMBL" id="KKM68231.1"/>
    </source>
</evidence>
<proteinExistence type="predicted"/>